<evidence type="ECO:0000256" key="2">
    <source>
        <dbReference type="ARBA" id="ARBA00022692"/>
    </source>
</evidence>
<dbReference type="PANTHER" id="PTHR31465:SF9">
    <property type="entry name" value="SPHINGOID LONG-CHAIN BASE TRANSPORTER RSB1"/>
    <property type="match status" value="1"/>
</dbReference>
<keyword evidence="4 5" id="KW-0472">Membrane</keyword>
<feature type="transmembrane region" description="Helical" evidence="5">
    <location>
        <begin position="91"/>
        <end position="114"/>
    </location>
</feature>
<evidence type="ECO:0000313" key="7">
    <source>
        <dbReference type="Proteomes" id="UP001610563"/>
    </source>
</evidence>
<dbReference type="InterPro" id="IPR007568">
    <property type="entry name" value="RTA1"/>
</dbReference>
<feature type="transmembrane region" description="Helical" evidence="5">
    <location>
        <begin position="247"/>
        <end position="267"/>
    </location>
</feature>
<feature type="transmembrane region" description="Helical" evidence="5">
    <location>
        <begin position="60"/>
        <end position="79"/>
    </location>
</feature>
<dbReference type="PANTHER" id="PTHR31465">
    <property type="entry name" value="PROTEIN RTA1-RELATED"/>
    <property type="match status" value="1"/>
</dbReference>
<evidence type="ECO:0000256" key="3">
    <source>
        <dbReference type="ARBA" id="ARBA00022989"/>
    </source>
</evidence>
<feature type="transmembrane region" description="Helical" evidence="5">
    <location>
        <begin position="34"/>
        <end position="53"/>
    </location>
</feature>
<keyword evidence="7" id="KW-1185">Reference proteome</keyword>
<comment type="subcellular location">
    <subcellularLocation>
        <location evidence="1">Membrane</location>
        <topology evidence="1">Multi-pass membrane protein</topology>
    </subcellularLocation>
</comment>
<evidence type="ECO:0000256" key="4">
    <source>
        <dbReference type="ARBA" id="ARBA00023136"/>
    </source>
</evidence>
<evidence type="ECO:0000256" key="1">
    <source>
        <dbReference type="ARBA" id="ARBA00004141"/>
    </source>
</evidence>
<proteinExistence type="predicted"/>
<gene>
    <name evidence="6" type="ORF">BJX66DRAFT_67467</name>
</gene>
<feature type="transmembrane region" description="Helical" evidence="5">
    <location>
        <begin position="212"/>
        <end position="232"/>
    </location>
</feature>
<dbReference type="EMBL" id="JBFTWV010000153">
    <property type="protein sequence ID" value="KAL2785149.1"/>
    <property type="molecule type" value="Genomic_DNA"/>
</dbReference>
<accession>A0ABR4FPH6</accession>
<sequence length="303" mass="33810">MSLPNGLISFGPEANCTLEICPVEWSILQYRPSVPSSAVFIAIFGLSLLLNVGQGIYHHTWGYMSSLVAGCILEIAGYVGRLILYDNPFDFSGFLLQIVCITVAPVFFCAAIYVLLSQTITHINPHISRFKPKLLYWVFIPCDIVSLVLQAVGGALSCIASTENGVQLGVNISLAGLVFQVFTLTTFTVTFVDYLNSCRRHRMQLDRRMKIFLYLLFLSIFLILLRCVYRVVELHEGYFSHFFRDEVLFIALESAIMGAAAITMNLGHPGLVFSKKNKKGDTSEMDSQFALLNFNADTGRPMM</sequence>
<dbReference type="Proteomes" id="UP001610563">
    <property type="component" value="Unassembled WGS sequence"/>
</dbReference>
<name>A0ABR4FPH6_9EURO</name>
<reference evidence="6 7" key="1">
    <citation type="submission" date="2024-07" db="EMBL/GenBank/DDBJ databases">
        <title>Section-level genome sequencing and comparative genomics of Aspergillus sections Usti and Cavernicolus.</title>
        <authorList>
            <consortium name="Lawrence Berkeley National Laboratory"/>
            <person name="Nybo J.L."/>
            <person name="Vesth T.C."/>
            <person name="Theobald S."/>
            <person name="Frisvad J.C."/>
            <person name="Larsen T.O."/>
            <person name="Kjaerboelling I."/>
            <person name="Rothschild-Mancinelli K."/>
            <person name="Lyhne E.K."/>
            <person name="Kogle M.E."/>
            <person name="Barry K."/>
            <person name="Clum A."/>
            <person name="Na H."/>
            <person name="Ledsgaard L."/>
            <person name="Lin J."/>
            <person name="Lipzen A."/>
            <person name="Kuo A."/>
            <person name="Riley R."/>
            <person name="Mondo S."/>
            <person name="Labutti K."/>
            <person name="Haridas S."/>
            <person name="Pangalinan J."/>
            <person name="Salamov A.A."/>
            <person name="Simmons B.A."/>
            <person name="Magnuson J.K."/>
            <person name="Chen J."/>
            <person name="Drula E."/>
            <person name="Henrissat B."/>
            <person name="Wiebenga A."/>
            <person name="Lubbers R.J."/>
            <person name="Gomes A.C."/>
            <person name="Makela M.R."/>
            <person name="Stajich J."/>
            <person name="Grigoriev I.V."/>
            <person name="Mortensen U.H."/>
            <person name="De Vries R.P."/>
            <person name="Baker S.E."/>
            <person name="Andersen M.R."/>
        </authorList>
    </citation>
    <scope>NUCLEOTIDE SEQUENCE [LARGE SCALE GENOMIC DNA]</scope>
    <source>
        <strain evidence="6 7">CBS 209.92</strain>
    </source>
</reference>
<comment type="caution">
    <text evidence="6">The sequence shown here is derived from an EMBL/GenBank/DDBJ whole genome shotgun (WGS) entry which is preliminary data.</text>
</comment>
<protein>
    <submittedName>
        <fullName evidence="6">RTA1-domain-containing protein</fullName>
    </submittedName>
</protein>
<dbReference type="Pfam" id="PF04479">
    <property type="entry name" value="RTA1"/>
    <property type="match status" value="1"/>
</dbReference>
<organism evidence="6 7">
    <name type="scientific">Aspergillus keveii</name>
    <dbReference type="NCBI Taxonomy" id="714993"/>
    <lineage>
        <taxon>Eukaryota</taxon>
        <taxon>Fungi</taxon>
        <taxon>Dikarya</taxon>
        <taxon>Ascomycota</taxon>
        <taxon>Pezizomycotina</taxon>
        <taxon>Eurotiomycetes</taxon>
        <taxon>Eurotiomycetidae</taxon>
        <taxon>Eurotiales</taxon>
        <taxon>Aspergillaceae</taxon>
        <taxon>Aspergillus</taxon>
        <taxon>Aspergillus subgen. Nidulantes</taxon>
    </lineage>
</organism>
<evidence type="ECO:0000256" key="5">
    <source>
        <dbReference type="SAM" id="Phobius"/>
    </source>
</evidence>
<feature type="transmembrane region" description="Helical" evidence="5">
    <location>
        <begin position="134"/>
        <end position="156"/>
    </location>
</feature>
<keyword evidence="3 5" id="KW-1133">Transmembrane helix</keyword>
<keyword evidence="2 5" id="KW-0812">Transmembrane</keyword>
<feature type="transmembrane region" description="Helical" evidence="5">
    <location>
        <begin position="168"/>
        <end position="192"/>
    </location>
</feature>
<evidence type="ECO:0000313" key="6">
    <source>
        <dbReference type="EMBL" id="KAL2785149.1"/>
    </source>
</evidence>